<gene>
    <name evidence="1" type="ORF">FOB41_20735</name>
</gene>
<dbReference type="EMBL" id="CP050899">
    <property type="protein sequence ID" value="QIX23595.1"/>
    <property type="molecule type" value="Genomic_DNA"/>
</dbReference>
<reference evidence="1 2" key="1">
    <citation type="submission" date="2020-04" db="EMBL/GenBank/DDBJ databases">
        <title>FDA dAtabase for Regulatory Grade micrObial Sequences (FDA-ARGOS): Supporting development and validation of Infectious Disease Dx tests.</title>
        <authorList>
            <person name="Sciortino C."/>
            <person name="Tallon L."/>
            <person name="Sadzewicz L."/>
            <person name="Vavikolanu K."/>
            <person name="Mehta A."/>
            <person name="Aluvathingal J."/>
            <person name="Nadendla S."/>
            <person name="Nandy P."/>
            <person name="Geyer C."/>
            <person name="Yan Y."/>
            <person name="Sichtig H."/>
        </authorList>
    </citation>
    <scope>NUCLEOTIDE SEQUENCE [LARGE SCALE GENOMIC DNA]</scope>
    <source>
        <strain evidence="1 2">FDAARGOS_633</strain>
    </source>
</reference>
<dbReference type="Proteomes" id="UP000500870">
    <property type="component" value="Chromosome 3"/>
</dbReference>
<evidence type="ECO:0000313" key="1">
    <source>
        <dbReference type="EMBL" id="QIX23595.1"/>
    </source>
</evidence>
<protein>
    <submittedName>
        <fullName evidence="1">Uncharacterized protein</fullName>
    </submittedName>
</protein>
<accession>A0A6H0ZRX2</accession>
<sequence length="57" mass="6332">MSLFFRAIKYCYFSIAVSAEYPAAIDGGGGRSDPDPGDARKTEWCYPWCLHAVELKA</sequence>
<name>A0A6H0ZRX2_9HYPH</name>
<evidence type="ECO:0000313" key="2">
    <source>
        <dbReference type="Proteomes" id="UP000500870"/>
    </source>
</evidence>
<proteinExistence type="predicted"/>
<dbReference type="RefSeq" id="WP_004445573.1">
    <property type="nucleotide sequence ID" value="NZ_CP048585.1"/>
</dbReference>
<organism evidence="1 2">
    <name type="scientific">Agrobacterium pusense</name>
    <dbReference type="NCBI Taxonomy" id="648995"/>
    <lineage>
        <taxon>Bacteria</taxon>
        <taxon>Pseudomonadati</taxon>
        <taxon>Pseudomonadota</taxon>
        <taxon>Alphaproteobacteria</taxon>
        <taxon>Hyphomicrobiales</taxon>
        <taxon>Rhizobiaceae</taxon>
        <taxon>Rhizobium/Agrobacterium group</taxon>
        <taxon>Agrobacterium</taxon>
    </lineage>
</organism>
<dbReference type="AlphaFoldDB" id="A0A6H0ZRX2"/>